<keyword evidence="11" id="KW-0067">ATP-binding</keyword>
<evidence type="ECO:0000256" key="5">
    <source>
        <dbReference type="ARBA" id="ARBA00022490"/>
    </source>
</evidence>
<dbReference type="SUPFAM" id="SSF53271">
    <property type="entry name" value="PRTase-like"/>
    <property type="match status" value="2"/>
</dbReference>
<evidence type="ECO:0000313" key="16">
    <source>
        <dbReference type="Proteomes" id="UP000076738"/>
    </source>
</evidence>
<gene>
    <name evidence="15" type="ORF">CALVIDRAFT_534531</name>
</gene>
<dbReference type="FunFam" id="3.40.50.2020:FF:000005">
    <property type="entry name" value="Ribose-phosphate pyrophosphokinase 1"/>
    <property type="match status" value="1"/>
</dbReference>
<dbReference type="GO" id="GO:0005737">
    <property type="term" value="C:cytoplasm"/>
    <property type="evidence" value="ECO:0007669"/>
    <property type="project" value="TreeGrafter"/>
</dbReference>
<dbReference type="SMART" id="SM01400">
    <property type="entry name" value="Pribosyltran_N"/>
    <property type="match status" value="1"/>
</dbReference>
<keyword evidence="7" id="KW-0479">Metal-binding</keyword>
<keyword evidence="10 15" id="KW-0418">Kinase</keyword>
<proteinExistence type="inferred from homology"/>
<accession>A0A167Q9L5</accession>
<keyword evidence="9" id="KW-0547">Nucleotide-binding</keyword>
<dbReference type="InterPro" id="IPR000836">
    <property type="entry name" value="PRTase_dom"/>
</dbReference>
<dbReference type="CDD" id="cd06223">
    <property type="entry name" value="PRTases_typeI"/>
    <property type="match status" value="1"/>
</dbReference>
<evidence type="ECO:0000256" key="2">
    <source>
        <dbReference type="ARBA" id="ARBA00004996"/>
    </source>
</evidence>
<dbReference type="InterPro" id="IPR005946">
    <property type="entry name" value="Rib-P_diPkinase"/>
</dbReference>
<dbReference type="GO" id="GO:0009156">
    <property type="term" value="P:ribonucleoside monophosphate biosynthetic process"/>
    <property type="evidence" value="ECO:0007669"/>
    <property type="project" value="InterPro"/>
</dbReference>
<evidence type="ECO:0000259" key="14">
    <source>
        <dbReference type="Pfam" id="PF13793"/>
    </source>
</evidence>
<keyword evidence="12" id="KW-0460">Magnesium</keyword>
<keyword evidence="8" id="KW-0545">Nucleotide biosynthesis</keyword>
<evidence type="ECO:0000256" key="7">
    <source>
        <dbReference type="ARBA" id="ARBA00022723"/>
    </source>
</evidence>
<evidence type="ECO:0000256" key="4">
    <source>
        <dbReference type="ARBA" id="ARBA00013247"/>
    </source>
</evidence>
<dbReference type="Pfam" id="PF13793">
    <property type="entry name" value="Pribosyltran_N"/>
    <property type="match status" value="1"/>
</dbReference>
<dbReference type="PANTHER" id="PTHR10210:SF46">
    <property type="entry name" value="RIBOSE-PHOSPHATE DIPHOSPHOKINASE"/>
    <property type="match status" value="1"/>
</dbReference>
<evidence type="ECO:0000256" key="12">
    <source>
        <dbReference type="ARBA" id="ARBA00022842"/>
    </source>
</evidence>
<evidence type="ECO:0000256" key="9">
    <source>
        <dbReference type="ARBA" id="ARBA00022741"/>
    </source>
</evidence>
<feature type="domain" description="Ribose-phosphate pyrophosphokinase N-terminal" evidence="14">
    <location>
        <begin position="8"/>
        <end position="124"/>
    </location>
</feature>
<dbReference type="InterPro" id="IPR029099">
    <property type="entry name" value="Pribosyltran_N"/>
</dbReference>
<evidence type="ECO:0000256" key="3">
    <source>
        <dbReference type="ARBA" id="ARBA00006478"/>
    </source>
</evidence>
<dbReference type="GO" id="GO:0005524">
    <property type="term" value="F:ATP binding"/>
    <property type="evidence" value="ECO:0007669"/>
    <property type="project" value="UniProtKB-KW"/>
</dbReference>
<dbReference type="GO" id="GO:0004749">
    <property type="term" value="F:ribose phosphate diphosphokinase activity"/>
    <property type="evidence" value="ECO:0007669"/>
    <property type="project" value="UniProtKB-EC"/>
</dbReference>
<dbReference type="EC" id="2.7.6.1" evidence="4"/>
<dbReference type="FunFam" id="3.40.50.2020:FF:000001">
    <property type="entry name" value="Ribose-phosphate pyrophosphokinase"/>
    <property type="match status" value="1"/>
</dbReference>
<sequence>MSNHGNSIKLITGNSHSKLAQDVADRLGIQLVPTTVKKFSNGETNVKIGSSVRDEDVFIIQSSCPDVNDHFMELLILIHACKIASATRITAVIPCFPYQRQDKKDKSRLPITAKLVANMLTVAGADHIITMDLHASQIQGFFDIPVDNLFTEPIFLRYIKHQIDGWQHAIIVSPDPGGAKRAAQIADKLQLDLAMINRKRSHSGLIEPERMEILVGDVRGKVAILIDDMIDSGRTLTLATNELVEKGAKAVYALVSHALLADANLDELGKLPLERLVVTNTVDQENHKLPDGKLVIVDVAATVAESIRRLHNGESISLLFGEHEFMI</sequence>
<name>A0A167Q9L5_CALVF</name>
<dbReference type="PANTHER" id="PTHR10210">
    <property type="entry name" value="RIBOSE-PHOSPHATE DIPHOSPHOKINASE FAMILY MEMBER"/>
    <property type="match status" value="1"/>
</dbReference>
<comment type="cofactor">
    <cofactor evidence="1">
        <name>Mg(2+)</name>
        <dbReference type="ChEBI" id="CHEBI:18420"/>
    </cofactor>
</comment>
<dbReference type="Gene3D" id="3.40.50.2020">
    <property type="match status" value="2"/>
</dbReference>
<dbReference type="STRING" id="1330018.A0A167Q9L5"/>
<dbReference type="Pfam" id="PF14572">
    <property type="entry name" value="Pribosyl_synth"/>
    <property type="match status" value="1"/>
</dbReference>
<dbReference type="OrthoDB" id="413572at2759"/>
<organism evidence="15 16">
    <name type="scientific">Calocera viscosa (strain TUFC12733)</name>
    <dbReference type="NCBI Taxonomy" id="1330018"/>
    <lineage>
        <taxon>Eukaryota</taxon>
        <taxon>Fungi</taxon>
        <taxon>Dikarya</taxon>
        <taxon>Basidiomycota</taxon>
        <taxon>Agaricomycotina</taxon>
        <taxon>Dacrymycetes</taxon>
        <taxon>Dacrymycetales</taxon>
        <taxon>Dacrymycetaceae</taxon>
        <taxon>Calocera</taxon>
    </lineage>
</organism>
<comment type="similarity">
    <text evidence="3">Belongs to the ribose-phosphate pyrophosphokinase family.</text>
</comment>
<dbReference type="GO" id="GO:0006015">
    <property type="term" value="P:5-phosphoribose 1-diphosphate biosynthetic process"/>
    <property type="evidence" value="ECO:0007669"/>
    <property type="project" value="TreeGrafter"/>
</dbReference>
<dbReference type="NCBIfam" id="TIGR01251">
    <property type="entry name" value="ribP_PPkin"/>
    <property type="match status" value="1"/>
</dbReference>
<keyword evidence="16" id="KW-1185">Reference proteome</keyword>
<protein>
    <recommendedName>
        <fullName evidence="4">ribose-phosphate diphosphokinase</fullName>
        <ecNumber evidence="4">2.7.6.1</ecNumber>
    </recommendedName>
</protein>
<dbReference type="GO" id="GO:0006164">
    <property type="term" value="P:purine nucleotide biosynthetic process"/>
    <property type="evidence" value="ECO:0007669"/>
    <property type="project" value="TreeGrafter"/>
</dbReference>
<dbReference type="PROSITE" id="PS00114">
    <property type="entry name" value="PRPP_SYNTHASE"/>
    <property type="match status" value="1"/>
</dbReference>
<dbReference type="Proteomes" id="UP000076738">
    <property type="component" value="Unassembled WGS sequence"/>
</dbReference>
<evidence type="ECO:0000256" key="8">
    <source>
        <dbReference type="ARBA" id="ARBA00022727"/>
    </source>
</evidence>
<dbReference type="InterPro" id="IPR000842">
    <property type="entry name" value="PRib_PP_synth_CS"/>
</dbReference>
<dbReference type="NCBIfam" id="NF002320">
    <property type="entry name" value="PRK01259.1"/>
    <property type="match status" value="1"/>
</dbReference>
<evidence type="ECO:0000256" key="13">
    <source>
        <dbReference type="ARBA" id="ARBA00049535"/>
    </source>
</evidence>
<dbReference type="GO" id="GO:0016301">
    <property type="term" value="F:kinase activity"/>
    <property type="evidence" value="ECO:0007669"/>
    <property type="project" value="UniProtKB-KW"/>
</dbReference>
<comment type="pathway">
    <text evidence="2">Metabolic intermediate biosynthesis; 5-phospho-alpha-D-ribose 1-diphosphate biosynthesis; 5-phospho-alpha-D-ribose 1-diphosphate from D-ribose 5-phosphate (route I): step 1/1.</text>
</comment>
<dbReference type="GO" id="GO:0002189">
    <property type="term" value="C:ribose phosphate diphosphokinase complex"/>
    <property type="evidence" value="ECO:0007669"/>
    <property type="project" value="TreeGrafter"/>
</dbReference>
<dbReference type="AlphaFoldDB" id="A0A167Q9L5"/>
<keyword evidence="5" id="KW-0963">Cytoplasm</keyword>
<keyword evidence="6" id="KW-0808">Transferase</keyword>
<reference evidence="15 16" key="1">
    <citation type="journal article" date="2016" name="Mol. Biol. Evol.">
        <title>Comparative Genomics of Early-Diverging Mushroom-Forming Fungi Provides Insights into the Origins of Lignocellulose Decay Capabilities.</title>
        <authorList>
            <person name="Nagy L.G."/>
            <person name="Riley R."/>
            <person name="Tritt A."/>
            <person name="Adam C."/>
            <person name="Daum C."/>
            <person name="Floudas D."/>
            <person name="Sun H."/>
            <person name="Yadav J.S."/>
            <person name="Pangilinan J."/>
            <person name="Larsson K.H."/>
            <person name="Matsuura K."/>
            <person name="Barry K."/>
            <person name="Labutti K."/>
            <person name="Kuo R."/>
            <person name="Ohm R.A."/>
            <person name="Bhattacharya S.S."/>
            <person name="Shirouzu T."/>
            <person name="Yoshinaga Y."/>
            <person name="Martin F.M."/>
            <person name="Grigoriev I.V."/>
            <person name="Hibbett D.S."/>
        </authorList>
    </citation>
    <scope>NUCLEOTIDE SEQUENCE [LARGE SCALE GENOMIC DNA]</scope>
    <source>
        <strain evidence="15 16">TUFC12733</strain>
    </source>
</reference>
<evidence type="ECO:0000313" key="15">
    <source>
        <dbReference type="EMBL" id="KZO99552.1"/>
    </source>
</evidence>
<dbReference type="GO" id="GO:0000287">
    <property type="term" value="F:magnesium ion binding"/>
    <property type="evidence" value="ECO:0007669"/>
    <property type="project" value="InterPro"/>
</dbReference>
<comment type="catalytic activity">
    <reaction evidence="13">
        <text>D-ribose 5-phosphate + ATP = 5-phospho-alpha-D-ribose 1-diphosphate + AMP + H(+)</text>
        <dbReference type="Rhea" id="RHEA:15609"/>
        <dbReference type="ChEBI" id="CHEBI:15378"/>
        <dbReference type="ChEBI" id="CHEBI:30616"/>
        <dbReference type="ChEBI" id="CHEBI:58017"/>
        <dbReference type="ChEBI" id="CHEBI:78346"/>
        <dbReference type="ChEBI" id="CHEBI:456215"/>
        <dbReference type="EC" id="2.7.6.1"/>
    </reaction>
</comment>
<evidence type="ECO:0000256" key="10">
    <source>
        <dbReference type="ARBA" id="ARBA00022777"/>
    </source>
</evidence>
<evidence type="ECO:0000256" key="11">
    <source>
        <dbReference type="ARBA" id="ARBA00022840"/>
    </source>
</evidence>
<evidence type="ECO:0000256" key="1">
    <source>
        <dbReference type="ARBA" id="ARBA00001946"/>
    </source>
</evidence>
<dbReference type="InterPro" id="IPR029057">
    <property type="entry name" value="PRTase-like"/>
</dbReference>
<evidence type="ECO:0000256" key="6">
    <source>
        <dbReference type="ARBA" id="ARBA00022679"/>
    </source>
</evidence>
<dbReference type="EMBL" id="KV417272">
    <property type="protein sequence ID" value="KZO99552.1"/>
    <property type="molecule type" value="Genomic_DNA"/>
</dbReference>